<proteinExistence type="predicted"/>
<dbReference type="Pfam" id="PF14196">
    <property type="entry name" value="ATC_hydrolase"/>
    <property type="match status" value="1"/>
</dbReference>
<name>X0UJI4_9ZZZZ</name>
<comment type="caution">
    <text evidence="1">The sequence shown here is derived from an EMBL/GenBank/DDBJ whole genome shotgun (WGS) entry which is preliminary data.</text>
</comment>
<evidence type="ECO:0008006" key="2">
    <source>
        <dbReference type="Google" id="ProtNLM"/>
    </source>
</evidence>
<accession>X0UJI4</accession>
<protein>
    <recommendedName>
        <fullName evidence="2">L-2-amino-thiazoline-4-carboxylic acid hydrolase</fullName>
    </recommendedName>
</protein>
<reference evidence="1" key="1">
    <citation type="journal article" date="2014" name="Front. Microbiol.">
        <title>High frequency of phylogenetically diverse reductive dehalogenase-homologous genes in deep subseafloor sedimentary metagenomes.</title>
        <authorList>
            <person name="Kawai M."/>
            <person name="Futagami T."/>
            <person name="Toyoda A."/>
            <person name="Takaki Y."/>
            <person name="Nishi S."/>
            <person name="Hori S."/>
            <person name="Arai W."/>
            <person name="Tsubouchi T."/>
            <person name="Morono Y."/>
            <person name="Uchiyama I."/>
            <person name="Ito T."/>
            <person name="Fujiyama A."/>
            <person name="Inagaki F."/>
            <person name="Takami H."/>
        </authorList>
    </citation>
    <scope>NUCLEOTIDE SEQUENCE</scope>
    <source>
        <strain evidence="1">Expedition CK06-06</strain>
    </source>
</reference>
<organism evidence="1">
    <name type="scientific">marine sediment metagenome</name>
    <dbReference type="NCBI Taxonomy" id="412755"/>
    <lineage>
        <taxon>unclassified sequences</taxon>
        <taxon>metagenomes</taxon>
        <taxon>ecological metagenomes</taxon>
    </lineage>
</organism>
<sequence>VEDGEDVYYENITKCPFLDMAKKMGISEIPCDFICKYDVELALRDKRGRWEVLSRMGDGAEECQFRIREWKEE</sequence>
<feature type="non-terminal residue" evidence="1">
    <location>
        <position position="1"/>
    </location>
</feature>
<dbReference type="AlphaFoldDB" id="X0UJI4"/>
<evidence type="ECO:0000313" key="1">
    <source>
        <dbReference type="EMBL" id="GAF88670.1"/>
    </source>
</evidence>
<dbReference type="InterPro" id="IPR026002">
    <property type="entry name" value="ATC_hydrolase-like"/>
</dbReference>
<gene>
    <name evidence="1" type="ORF">S01H1_20642</name>
</gene>
<dbReference type="EMBL" id="BARS01011325">
    <property type="protein sequence ID" value="GAF88670.1"/>
    <property type="molecule type" value="Genomic_DNA"/>
</dbReference>